<evidence type="ECO:0000313" key="3">
    <source>
        <dbReference type="Proteomes" id="UP000769617"/>
    </source>
</evidence>
<accession>A0ABS6ZI70</accession>
<name>A0ABS6ZI70_9GAMM</name>
<organism evidence="2 3">
    <name type="scientific">Billgrantia antri</name>
    <dbReference type="NCBI Taxonomy" id="2846777"/>
    <lineage>
        <taxon>Bacteria</taxon>
        <taxon>Pseudomonadati</taxon>
        <taxon>Pseudomonadota</taxon>
        <taxon>Gammaproteobacteria</taxon>
        <taxon>Oceanospirillales</taxon>
        <taxon>Halomonadaceae</taxon>
        <taxon>Billgrantia</taxon>
    </lineage>
</organism>
<evidence type="ECO:0000313" key="2">
    <source>
        <dbReference type="EMBL" id="MBW6389754.1"/>
    </source>
</evidence>
<feature type="compositionally biased region" description="Acidic residues" evidence="1">
    <location>
        <begin position="1"/>
        <end position="11"/>
    </location>
</feature>
<protein>
    <submittedName>
        <fullName evidence="2">Uncharacterized protein</fullName>
    </submittedName>
</protein>
<dbReference type="Proteomes" id="UP000769617">
    <property type="component" value="Unassembled WGS sequence"/>
</dbReference>
<reference evidence="2 3" key="1">
    <citation type="submission" date="2021-07" db="EMBL/GenBank/DDBJ databases">
        <authorList>
            <person name="So Y."/>
        </authorList>
    </citation>
    <scope>NUCLEOTIDE SEQUENCE [LARGE SCALE GENOMIC DNA]</scope>
    <source>
        <strain evidence="2 3">Y3S6</strain>
    </source>
</reference>
<dbReference type="EMBL" id="JAHYCA010000001">
    <property type="protein sequence ID" value="MBW6389754.1"/>
    <property type="molecule type" value="Genomic_DNA"/>
</dbReference>
<evidence type="ECO:0000256" key="1">
    <source>
        <dbReference type="SAM" id="MobiDB-lite"/>
    </source>
</evidence>
<keyword evidence="3" id="KW-1185">Reference proteome</keyword>
<dbReference type="RefSeq" id="WP_219790342.1">
    <property type="nucleotide sequence ID" value="NZ_JAHYCA010000001.1"/>
</dbReference>
<gene>
    <name evidence="2" type="ORF">KPL81_01080</name>
</gene>
<comment type="caution">
    <text evidence="2">The sequence shown here is derived from an EMBL/GenBank/DDBJ whole genome shotgun (WGS) entry which is preliminary data.</text>
</comment>
<sequence length="85" mass="8945">MSSTEQPEEQDGLVTSDNVEEAETATTVQFQQGVDGYAGVVDTYLHGGSKATSRAGVTTLNVDSDDKGNAVQTLLRFEQIFGSGS</sequence>
<proteinExistence type="predicted"/>
<feature type="region of interest" description="Disordered" evidence="1">
    <location>
        <begin position="1"/>
        <end position="21"/>
    </location>
</feature>
<feature type="non-terminal residue" evidence="2">
    <location>
        <position position="85"/>
    </location>
</feature>